<organism evidence="1">
    <name type="scientific">Mus musculus</name>
    <name type="common">Mouse</name>
    <dbReference type="NCBI Taxonomy" id="10090"/>
    <lineage>
        <taxon>Eukaryota</taxon>
        <taxon>Metazoa</taxon>
        <taxon>Chordata</taxon>
        <taxon>Craniata</taxon>
        <taxon>Vertebrata</taxon>
        <taxon>Euteleostomi</taxon>
        <taxon>Mammalia</taxon>
        <taxon>Eutheria</taxon>
        <taxon>Euarchontoglires</taxon>
        <taxon>Glires</taxon>
        <taxon>Rodentia</taxon>
        <taxon>Myomorpha</taxon>
        <taxon>Muroidea</taxon>
        <taxon>Muridae</taxon>
        <taxon>Murinae</taxon>
        <taxon>Mus</taxon>
        <taxon>Mus</taxon>
    </lineage>
</organism>
<protein>
    <submittedName>
        <fullName evidence="1">Uncharacterized protein</fullName>
    </submittedName>
</protein>
<evidence type="ECO:0000313" key="1">
    <source>
        <dbReference type="EMBL" id="BAC29050.1"/>
    </source>
</evidence>
<dbReference type="AlphaFoldDB" id="Q8CBS4"/>
<feature type="non-terminal residue" evidence="1">
    <location>
        <position position="1"/>
    </location>
</feature>
<proteinExistence type="evidence at transcript level"/>
<reference evidence="1" key="5">
    <citation type="submission" date="2001-07" db="EMBL/GenBank/DDBJ databases">
        <authorList>
            <person name="Adachi J."/>
            <person name="Aizawa K."/>
            <person name="Akimura T."/>
            <person name="Arakawa T."/>
            <person name="Bono H."/>
            <person name="Carninci P."/>
            <person name="Fukuda S."/>
            <person name="Furuno M."/>
            <person name="Hanagaki T."/>
            <person name="Hara A."/>
            <person name="Hashizume W."/>
            <person name="Hayashida K."/>
            <person name="Hayatsu N."/>
            <person name="Hiramoto K."/>
            <person name="Hiraoka T."/>
            <person name="Hirozane T."/>
            <person name="Hori F."/>
            <person name="Imotani K."/>
            <person name="Ishii Y."/>
            <person name="Itoh M."/>
            <person name="Kagawa I."/>
            <person name="Kasukawa T."/>
            <person name="Katoh H."/>
            <person name="Kawai J."/>
            <person name="Kojima Y."/>
            <person name="Kondo S."/>
            <person name="Konno H."/>
            <person name="Kouda M."/>
            <person name="Koya S."/>
            <person name="Kurihara C."/>
            <person name="Matsuyama T."/>
            <person name="Miyazaki A."/>
            <person name="Murata M."/>
            <person name="Nakamura M."/>
            <person name="Nishi K."/>
            <person name="Nomura K."/>
            <person name="Numazaki R."/>
            <person name="Ohno M."/>
            <person name="Ohsato N."/>
            <person name="Okazaki Y."/>
            <person name="Saito R."/>
            <person name="Saitoh H."/>
            <person name="Sakai C."/>
            <person name="Sakai K."/>
            <person name="Sakazume N."/>
            <person name="Sano H."/>
            <person name="Sasaki D."/>
            <person name="Shibata K."/>
            <person name="Shinagawa A."/>
            <person name="Shiraki T."/>
            <person name="Sogabe Y."/>
            <person name="Tagami M."/>
            <person name="Tagawa A."/>
            <person name="Takahashi F."/>
            <person name="Takaku-Akahira S."/>
            <person name="Takeda Y."/>
            <person name="Tanaka T."/>
            <person name="Tomaru A."/>
            <person name="Toya T."/>
            <person name="Yasunishi A."/>
            <person name="Muramatsu M."/>
            <person name="Hayashizaki Y."/>
        </authorList>
    </citation>
    <scope>NUCLEOTIDE SEQUENCE</scope>
    <source>
        <strain evidence="1">C57BL/6J</strain>
        <tissue evidence="1">Urinary bladder</tissue>
    </source>
</reference>
<reference evidence="1" key="7">
    <citation type="journal article" date="2005" name="Science">
        <title>The Transcriptional Landscape of the Mammalian Genome.</title>
        <authorList>
            <consortium name="The FANTOM Consortium"/>
            <consortium name="Riken Genome Exploration Research Group and Genome Science Group (Genome Network Project Core Group)"/>
        </authorList>
    </citation>
    <scope>NUCLEOTIDE SEQUENCE</scope>
    <source>
        <strain evidence="1">C57BL/6J</strain>
        <tissue evidence="1">Urinary bladder</tissue>
    </source>
</reference>
<reference evidence="1" key="4">
    <citation type="journal article" date="2001" name="Nature">
        <title>Functional annotation of a full-length mouse cDNA collection.</title>
        <authorList>
            <consortium name="The RIKEN Genome Exploration Research Group Phase II Team and the FANTOM Consortium"/>
        </authorList>
    </citation>
    <scope>NUCLEOTIDE SEQUENCE</scope>
    <source>
        <strain evidence="1">C57BL/6J</strain>
        <tissue evidence="1">Urinary bladder</tissue>
    </source>
</reference>
<dbReference type="EMBL" id="AK035377">
    <property type="protein sequence ID" value="BAC29050.1"/>
    <property type="molecule type" value="mRNA"/>
</dbReference>
<reference evidence="1" key="8">
    <citation type="journal article" date="2005" name="Science">
        <title>Antisense Transcription in the Mammalian Transcriptome.</title>
        <authorList>
            <consortium name="RIKEN Genome Exploration Research Group and Genome Science Group (Genome Network Project Core Group) and the FANTOM Consortium"/>
        </authorList>
    </citation>
    <scope>NUCLEOTIDE SEQUENCE</scope>
    <source>
        <strain evidence="1">C57BL/6J</strain>
        <tissue evidence="1">Urinary bladder</tissue>
    </source>
</reference>
<reference evidence="1" key="1">
    <citation type="journal article" date="1999" name="Methods Enzymol.">
        <title>High-efficiency full-length cDNA cloning.</title>
        <authorList>
            <person name="Carninci P."/>
            <person name="Hayashizaki Y."/>
        </authorList>
    </citation>
    <scope>NUCLEOTIDE SEQUENCE</scope>
    <source>
        <strain evidence="1">C57BL/6J</strain>
        <tissue evidence="1">Urinary bladder</tissue>
    </source>
</reference>
<sequence>SLAFHGCLLIATSADDIGPKGRVTISVGIKCLSIDLDAEPSEIVLLNRVSLSNGSEGKIFAPASVILVWLEGEEQRACVPGRRHIRGCSSYSPIQLGRKKQ</sequence>
<reference evidence="1" key="6">
    <citation type="journal article" date="2002" name="Nature">
        <title>Analysis of the mouse transcriptome based on functional annotation of 60,770 full-length cDNAs.</title>
        <authorList>
            <consortium name="The FANTOM Consortium and the RIKEN Genome Exploration Research Group Phase I and II Team"/>
        </authorList>
    </citation>
    <scope>NUCLEOTIDE SEQUENCE</scope>
    <source>
        <strain evidence="1">C57BL/6J</strain>
        <tissue evidence="1">Urinary bladder</tissue>
    </source>
</reference>
<reference evidence="1" key="3">
    <citation type="journal article" date="2000" name="Genome Res.">
        <title>RIKEN integrated sequence analysis (RISA) system--384-format sequencing pipeline with 384 multicapillary sequencer.</title>
        <authorList>
            <person name="Shibata K."/>
            <person name="Itoh M."/>
            <person name="Aizawa K."/>
            <person name="Nagaoka S."/>
            <person name="Sasaki N."/>
            <person name="Carninci P."/>
            <person name="Konno H."/>
            <person name="Akiyama J."/>
            <person name="Nishi K."/>
            <person name="Kitsunai T."/>
            <person name="Tashiro H."/>
            <person name="Itoh M."/>
            <person name="Sumi N."/>
            <person name="Ishii Y."/>
            <person name="Nakamura S."/>
            <person name="Hazama M."/>
            <person name="Nishine T."/>
            <person name="Harada A."/>
            <person name="Yamamoto R."/>
            <person name="Matsumoto H."/>
            <person name="Sakaguchi S."/>
            <person name="Ikegami T."/>
            <person name="Kashiwagi K."/>
            <person name="Fujiwake S."/>
            <person name="Inoue K."/>
            <person name="Togawa Y."/>
            <person name="Izawa M."/>
            <person name="Ohara E."/>
            <person name="Watahiki M."/>
            <person name="Yoneda Y."/>
            <person name="Ishikawa T."/>
            <person name="Ozawa K."/>
            <person name="Tanaka T."/>
            <person name="Matsuura S."/>
            <person name="Kawai J."/>
            <person name="Okazaki Y."/>
            <person name="Muramatsu M."/>
            <person name="Inoue Y."/>
            <person name="Kira A."/>
            <person name="Hayashizaki Y."/>
        </authorList>
    </citation>
    <scope>NUCLEOTIDE SEQUENCE</scope>
    <source>
        <strain evidence="1">C57BL/6J</strain>
        <tissue evidence="1">Urinary bladder</tissue>
    </source>
</reference>
<reference evidence="1" key="2">
    <citation type="journal article" date="2000" name="Genome Res.">
        <title>Normalization and subtraction of cap-trapper-selected cDNAs to prepare full-length cDNA libraries for rapid discovery of new genes.</title>
        <authorList>
            <person name="Carninci P."/>
            <person name="Shibata Y."/>
            <person name="Hayatsu N."/>
            <person name="Sugahara Y."/>
            <person name="Shibata K."/>
            <person name="Itoh M."/>
            <person name="Konno H."/>
            <person name="Okazaki Y."/>
            <person name="Muramatsu M."/>
            <person name="Hayashizaki Y."/>
        </authorList>
    </citation>
    <scope>NUCLEOTIDE SEQUENCE</scope>
    <source>
        <strain evidence="1">C57BL/6J</strain>
        <tissue evidence="1">Urinary bladder</tissue>
    </source>
</reference>
<name>Q8CBS4_MOUSE</name>
<accession>Q8CBS4</accession>